<dbReference type="RefSeq" id="WP_015231316.1">
    <property type="nucleotide sequence ID" value="NC_019789.1"/>
</dbReference>
<evidence type="ECO:0000313" key="2">
    <source>
        <dbReference type="EMBL" id="AFZ69414.1"/>
    </source>
</evidence>
<evidence type="ECO:0000256" key="1">
    <source>
        <dbReference type="SAM" id="Phobius"/>
    </source>
</evidence>
<keyword evidence="1" id="KW-0812">Transmembrane</keyword>
<keyword evidence="1" id="KW-1133">Transmembrane helix</keyword>
<sequence length="211" mass="23169">MTAVEQNGIPPTHGKRHPNYWLGFVLNWLLPGAGFTYINRPGWHFGWIGIALGSMVLMALSFWAGFVPVGLLIWLGLFFVMHVQYRKIYVQMYSAGSTQKSISEVLKWVLICVHTLILPVLLLMYLLLPSMLGTRKNAVDPDQKSYARKVYVAVMAAAVAGDKVSSDCTKGLESYGVQPNADLVSCAVNATDAANPKVTLTFSSGNYITLP</sequence>
<dbReference type="EMBL" id="CP003383">
    <property type="protein sequence ID" value="AFZ69414.1"/>
    <property type="molecule type" value="Genomic_DNA"/>
</dbReference>
<feature type="transmembrane region" description="Helical" evidence="1">
    <location>
        <begin position="20"/>
        <end position="38"/>
    </location>
</feature>
<dbReference type="HOGENOM" id="CLU_1303241_0_0_0"/>
<feature type="transmembrane region" description="Helical" evidence="1">
    <location>
        <begin position="69"/>
        <end position="85"/>
    </location>
</feature>
<accession>L0A7I3</accession>
<organism evidence="2 3">
    <name type="scientific">Deinococcus peraridilitoris (strain DSM 19664 / LMG 22246 / CIP 109416 / KR-200)</name>
    <dbReference type="NCBI Taxonomy" id="937777"/>
    <lineage>
        <taxon>Bacteria</taxon>
        <taxon>Thermotogati</taxon>
        <taxon>Deinococcota</taxon>
        <taxon>Deinococci</taxon>
        <taxon>Deinococcales</taxon>
        <taxon>Deinococcaceae</taxon>
        <taxon>Deinococcus</taxon>
    </lineage>
</organism>
<proteinExistence type="predicted"/>
<keyword evidence="3" id="KW-1185">Reference proteome</keyword>
<evidence type="ECO:0000313" key="3">
    <source>
        <dbReference type="Proteomes" id="UP000010467"/>
    </source>
</evidence>
<dbReference type="KEGG" id="dpd:Deipe_4023"/>
<protein>
    <submittedName>
        <fullName evidence="2">Uncharacterized protein</fullName>
    </submittedName>
</protein>
<dbReference type="Proteomes" id="UP000010467">
    <property type="component" value="Plasmid pDEIPE01"/>
</dbReference>
<dbReference type="AlphaFoldDB" id="L0A7I3"/>
<keyword evidence="1" id="KW-0472">Membrane</keyword>
<feature type="transmembrane region" description="Helical" evidence="1">
    <location>
        <begin position="105"/>
        <end position="128"/>
    </location>
</feature>
<gene>
    <name evidence="2" type="ordered locus">Deipe_4023</name>
</gene>
<geneLocation type="plasmid" evidence="2 3">
    <name>pDEIPE01</name>
</geneLocation>
<dbReference type="OrthoDB" id="72075at2"/>
<reference evidence="3" key="1">
    <citation type="submission" date="2012-03" db="EMBL/GenBank/DDBJ databases">
        <title>Complete sequence of plasmid 1 of Deinococcus peraridilitoris DSM 19664.</title>
        <authorList>
            <person name="Lucas S."/>
            <person name="Copeland A."/>
            <person name="Lapidus A."/>
            <person name="Glavina del Rio T."/>
            <person name="Dalin E."/>
            <person name="Tice H."/>
            <person name="Bruce D."/>
            <person name="Goodwin L."/>
            <person name="Pitluck S."/>
            <person name="Peters L."/>
            <person name="Mikhailova N."/>
            <person name="Lu M."/>
            <person name="Kyrpides N."/>
            <person name="Mavromatis K."/>
            <person name="Ivanova N."/>
            <person name="Brettin T."/>
            <person name="Detter J.C."/>
            <person name="Han C."/>
            <person name="Larimer F."/>
            <person name="Land M."/>
            <person name="Hauser L."/>
            <person name="Markowitz V."/>
            <person name="Cheng J.-F."/>
            <person name="Hugenholtz P."/>
            <person name="Woyke T."/>
            <person name="Wu D."/>
            <person name="Pukall R."/>
            <person name="Steenblock K."/>
            <person name="Brambilla E."/>
            <person name="Klenk H.-P."/>
            <person name="Eisen J.A."/>
        </authorList>
    </citation>
    <scope>NUCLEOTIDE SEQUENCE [LARGE SCALE GENOMIC DNA]</scope>
    <source>
        <strain evidence="3">DSM 19664 / LMG 22246 / CIP 109416 / KR-200</strain>
        <plasmid evidence="3">Plasmid pDEIPE01</plasmid>
    </source>
</reference>
<name>L0A7I3_DEIPD</name>
<keyword evidence="2" id="KW-0614">Plasmid</keyword>